<protein>
    <submittedName>
        <fullName evidence="2">Uncharacterized protein</fullName>
    </submittedName>
</protein>
<feature type="region of interest" description="Disordered" evidence="1">
    <location>
        <begin position="1"/>
        <end position="21"/>
    </location>
</feature>
<organism evidence="2 3">
    <name type="scientific">Hebeloma cylindrosporum</name>
    <dbReference type="NCBI Taxonomy" id="76867"/>
    <lineage>
        <taxon>Eukaryota</taxon>
        <taxon>Fungi</taxon>
        <taxon>Dikarya</taxon>
        <taxon>Basidiomycota</taxon>
        <taxon>Agaricomycotina</taxon>
        <taxon>Agaricomycetes</taxon>
        <taxon>Agaricomycetidae</taxon>
        <taxon>Agaricales</taxon>
        <taxon>Agaricineae</taxon>
        <taxon>Hymenogastraceae</taxon>
        <taxon>Hebeloma</taxon>
    </lineage>
</organism>
<gene>
    <name evidence="2" type="ORF">M413DRAFT_114411</name>
</gene>
<dbReference type="AlphaFoldDB" id="A0A0C3CLX9"/>
<dbReference type="EMBL" id="KN831768">
    <property type="protein sequence ID" value="KIM49695.1"/>
    <property type="molecule type" value="Genomic_DNA"/>
</dbReference>
<accession>A0A0C3CLX9</accession>
<sequence>MSMYGKYHLPSPHGESSPCPIHDPHLAVSSWMSAIIQLSLRRAYSDYDEQPQSMTSKGSCGRSISYSG</sequence>
<proteinExistence type="predicted"/>
<evidence type="ECO:0000313" key="3">
    <source>
        <dbReference type="Proteomes" id="UP000053424"/>
    </source>
</evidence>
<dbReference type="Proteomes" id="UP000053424">
    <property type="component" value="Unassembled WGS sequence"/>
</dbReference>
<evidence type="ECO:0000313" key="2">
    <source>
        <dbReference type="EMBL" id="KIM49695.1"/>
    </source>
</evidence>
<keyword evidence="3" id="KW-1185">Reference proteome</keyword>
<reference evidence="3" key="2">
    <citation type="submission" date="2015-01" db="EMBL/GenBank/DDBJ databases">
        <title>Evolutionary Origins and Diversification of the Mycorrhizal Mutualists.</title>
        <authorList>
            <consortium name="DOE Joint Genome Institute"/>
            <consortium name="Mycorrhizal Genomics Consortium"/>
            <person name="Kohler A."/>
            <person name="Kuo A."/>
            <person name="Nagy L.G."/>
            <person name="Floudas D."/>
            <person name="Copeland A."/>
            <person name="Barry K.W."/>
            <person name="Cichocki N."/>
            <person name="Veneault-Fourrey C."/>
            <person name="LaButti K."/>
            <person name="Lindquist E.A."/>
            <person name="Lipzen A."/>
            <person name="Lundell T."/>
            <person name="Morin E."/>
            <person name="Murat C."/>
            <person name="Riley R."/>
            <person name="Ohm R."/>
            <person name="Sun H."/>
            <person name="Tunlid A."/>
            <person name="Henrissat B."/>
            <person name="Grigoriev I.V."/>
            <person name="Hibbett D.S."/>
            <person name="Martin F."/>
        </authorList>
    </citation>
    <scope>NUCLEOTIDE SEQUENCE [LARGE SCALE GENOMIC DNA]</scope>
    <source>
        <strain evidence="3">h7</strain>
    </source>
</reference>
<dbReference type="HOGENOM" id="CLU_2794199_0_0_1"/>
<feature type="compositionally biased region" description="Polar residues" evidence="1">
    <location>
        <begin position="50"/>
        <end position="68"/>
    </location>
</feature>
<reference evidence="2 3" key="1">
    <citation type="submission" date="2014-04" db="EMBL/GenBank/DDBJ databases">
        <authorList>
            <consortium name="DOE Joint Genome Institute"/>
            <person name="Kuo A."/>
            <person name="Gay G."/>
            <person name="Dore J."/>
            <person name="Kohler A."/>
            <person name="Nagy L.G."/>
            <person name="Floudas D."/>
            <person name="Copeland A."/>
            <person name="Barry K.W."/>
            <person name="Cichocki N."/>
            <person name="Veneault-Fourrey C."/>
            <person name="LaButti K."/>
            <person name="Lindquist E.A."/>
            <person name="Lipzen A."/>
            <person name="Lundell T."/>
            <person name="Morin E."/>
            <person name="Murat C."/>
            <person name="Sun H."/>
            <person name="Tunlid A."/>
            <person name="Henrissat B."/>
            <person name="Grigoriev I.V."/>
            <person name="Hibbett D.S."/>
            <person name="Martin F."/>
            <person name="Nordberg H.P."/>
            <person name="Cantor M.N."/>
            <person name="Hua S.X."/>
        </authorList>
    </citation>
    <scope>NUCLEOTIDE SEQUENCE [LARGE SCALE GENOMIC DNA]</scope>
    <source>
        <strain evidence="3">h7</strain>
    </source>
</reference>
<feature type="region of interest" description="Disordered" evidence="1">
    <location>
        <begin position="47"/>
        <end position="68"/>
    </location>
</feature>
<name>A0A0C3CLX9_HEBCY</name>
<evidence type="ECO:0000256" key="1">
    <source>
        <dbReference type="SAM" id="MobiDB-lite"/>
    </source>
</evidence>